<dbReference type="PROSITE" id="PS50006">
    <property type="entry name" value="FHA_DOMAIN"/>
    <property type="match status" value="1"/>
</dbReference>
<evidence type="ECO:0000256" key="2">
    <source>
        <dbReference type="SAM" id="MobiDB-lite"/>
    </source>
</evidence>
<dbReference type="InterPro" id="IPR000253">
    <property type="entry name" value="FHA_dom"/>
</dbReference>
<dbReference type="FunFam" id="2.60.200.20:FF:000127">
    <property type="entry name" value="Uncharacterized protein C3H7.13"/>
    <property type="match status" value="1"/>
</dbReference>
<evidence type="ECO:0000313" key="6">
    <source>
        <dbReference type="Proteomes" id="UP000698800"/>
    </source>
</evidence>
<feature type="compositionally biased region" description="Pro residues" evidence="2">
    <location>
        <begin position="437"/>
        <end position="447"/>
    </location>
</feature>
<accession>A0A9P8HUN5</accession>
<feature type="domain" description="FHA" evidence="4">
    <location>
        <begin position="183"/>
        <end position="240"/>
    </location>
</feature>
<dbReference type="InterPro" id="IPR051176">
    <property type="entry name" value="Cent_Immune-Sig_Mod"/>
</dbReference>
<dbReference type="SUPFAM" id="SSF49879">
    <property type="entry name" value="SMAD/FHA domain"/>
    <property type="match status" value="1"/>
</dbReference>
<feature type="compositionally biased region" description="Basic and acidic residues" evidence="2">
    <location>
        <begin position="408"/>
        <end position="417"/>
    </location>
</feature>
<dbReference type="Pfam" id="PF00498">
    <property type="entry name" value="FHA"/>
    <property type="match status" value="1"/>
</dbReference>
<gene>
    <name evidence="5" type="ORF">FGG08_007250</name>
</gene>
<dbReference type="OrthoDB" id="687730at2759"/>
<comment type="caution">
    <text evidence="5">The sequence shown here is derived from an EMBL/GenBank/DDBJ whole genome shotgun (WGS) entry which is preliminary data.</text>
</comment>
<feature type="region of interest" description="Disordered" evidence="2">
    <location>
        <begin position="41"/>
        <end position="78"/>
    </location>
</feature>
<feature type="transmembrane region" description="Helical" evidence="3">
    <location>
        <begin position="750"/>
        <end position="770"/>
    </location>
</feature>
<name>A0A9P8HUN5_9PEZI</name>
<proteinExistence type="predicted"/>
<dbReference type="GO" id="GO:0005737">
    <property type="term" value="C:cytoplasm"/>
    <property type="evidence" value="ECO:0007669"/>
    <property type="project" value="TreeGrafter"/>
</dbReference>
<dbReference type="PANTHER" id="PTHR15715">
    <property type="entry name" value="CENTROSOMAL PROTEIN OF 170 KDA"/>
    <property type="match status" value="1"/>
</dbReference>
<organism evidence="5 6">
    <name type="scientific">Glutinoglossum americanum</name>
    <dbReference type="NCBI Taxonomy" id="1670608"/>
    <lineage>
        <taxon>Eukaryota</taxon>
        <taxon>Fungi</taxon>
        <taxon>Dikarya</taxon>
        <taxon>Ascomycota</taxon>
        <taxon>Pezizomycotina</taxon>
        <taxon>Geoglossomycetes</taxon>
        <taxon>Geoglossales</taxon>
        <taxon>Geoglossaceae</taxon>
        <taxon>Glutinoglossum</taxon>
    </lineage>
</organism>
<keyword evidence="6" id="KW-1185">Reference proteome</keyword>
<feature type="coiled-coil region" evidence="1">
    <location>
        <begin position="498"/>
        <end position="546"/>
    </location>
</feature>
<feature type="region of interest" description="Disordered" evidence="2">
    <location>
        <begin position="666"/>
        <end position="714"/>
    </location>
</feature>
<keyword evidence="3" id="KW-1133">Transmembrane helix</keyword>
<feature type="compositionally biased region" description="Polar residues" evidence="2">
    <location>
        <begin position="59"/>
        <end position="73"/>
    </location>
</feature>
<evidence type="ECO:0000256" key="1">
    <source>
        <dbReference type="SAM" id="Coils"/>
    </source>
</evidence>
<feature type="region of interest" description="Disordered" evidence="2">
    <location>
        <begin position="105"/>
        <end position="124"/>
    </location>
</feature>
<evidence type="ECO:0000256" key="3">
    <source>
        <dbReference type="SAM" id="Phobius"/>
    </source>
</evidence>
<keyword evidence="3" id="KW-0472">Membrane</keyword>
<dbReference type="PANTHER" id="PTHR15715:SF37">
    <property type="entry name" value="LD47843P"/>
    <property type="match status" value="1"/>
</dbReference>
<dbReference type="Gene3D" id="2.60.200.20">
    <property type="match status" value="1"/>
</dbReference>
<feature type="compositionally biased region" description="Low complexity" evidence="2">
    <location>
        <begin position="47"/>
        <end position="58"/>
    </location>
</feature>
<dbReference type="AlphaFoldDB" id="A0A9P8HUN5"/>
<evidence type="ECO:0000313" key="5">
    <source>
        <dbReference type="EMBL" id="KAH0534159.1"/>
    </source>
</evidence>
<keyword evidence="1" id="KW-0175">Coiled coil</keyword>
<dbReference type="EMBL" id="JAGHQL010000266">
    <property type="protein sequence ID" value="KAH0534159.1"/>
    <property type="molecule type" value="Genomic_DNA"/>
</dbReference>
<protein>
    <recommendedName>
        <fullName evidence="4">FHA domain-containing protein</fullName>
    </recommendedName>
</protein>
<sequence length="775" mass="84083">MTAVATPPLFQPVARWTMNNGSQTHLNSMSADEVSRMFMPRKSAPRSNSSSSVVSSSSTITQQPNGTTPNNYSGDLWSTKKKAGRGIWPSSKAEAMLGVSAARPHSIASSPAGPSATSAMSAVHQPSSILPSQHMLQPQTQQNGVRSAAGQGQTESPAVLYLLPMNGTFERKTISVPFFPDVLRIGRQTNAKTLPTPMNGYFDSKVLSRQHAEIWADRNGKIWIRDVKSSNGTFVNGQRLSAENRDSEPHELREGDILELGIDIVSEDQKTVVHHKVAARVELAGFYGNGSNAIDLSFGDIDPGSGGGLMNPPLSQNMAQMRSRAGSQGSIGSNGRMGSGPPSVAGSNANVMGQQRHLNFWLTPVTMEQIVKKLTTELKAAKQQSIDLQRTGEFFDALLAQKPIGDRNEHGQHEALRDNLPNGIPVKVDTKSRFSDPPAPPPQQPLPEKPDFPRTDSGGLISSGSLKRSDTEKPKSALTPPPSKSEPPQQYHSLVEALASTKRELDSKSARVMDLENLLQQERLARESAEERALRLERASIESETQDTTQEAVDSAVDGAFEPPTESNEPRLNGVVTELEEFGANVGEVEKQKEEDAEVSADAADAAAAEASAARLHQRLEKMVAEMDEMKQLMEKYRHRVEVAEEESASSRKSLAEMVEKIRREEAERQAKQEVRAARPEMATQTYDDLPKDLGSSTPPPSSVEKLDRGEATNGKVIRPAEVAGPKNVVSTTLTRSHGPQDHLYQTGPYASIIGVVVLGVGLMAFLNGWQKAER</sequence>
<feature type="compositionally biased region" description="Basic and acidic residues" evidence="2">
    <location>
        <begin position="666"/>
        <end position="679"/>
    </location>
</feature>
<feature type="region of interest" description="Disordered" evidence="2">
    <location>
        <begin position="408"/>
        <end position="491"/>
    </location>
</feature>
<reference evidence="5" key="1">
    <citation type="submission" date="2021-03" db="EMBL/GenBank/DDBJ databases">
        <title>Comparative genomics and phylogenomic investigation of the class Geoglossomycetes provide insights into ecological specialization and systematics.</title>
        <authorList>
            <person name="Melie T."/>
            <person name="Pirro S."/>
            <person name="Miller A.N."/>
            <person name="Quandt A."/>
        </authorList>
    </citation>
    <scope>NUCLEOTIDE SEQUENCE</scope>
    <source>
        <strain evidence="5">GBOQ0MN5Z8</strain>
    </source>
</reference>
<evidence type="ECO:0000259" key="4">
    <source>
        <dbReference type="PROSITE" id="PS50006"/>
    </source>
</evidence>
<dbReference type="InterPro" id="IPR008984">
    <property type="entry name" value="SMAD_FHA_dom_sf"/>
</dbReference>
<keyword evidence="3" id="KW-0812">Transmembrane</keyword>
<dbReference type="SMART" id="SM00240">
    <property type="entry name" value="FHA"/>
    <property type="match status" value="1"/>
</dbReference>
<dbReference type="Proteomes" id="UP000698800">
    <property type="component" value="Unassembled WGS sequence"/>
</dbReference>
<feature type="compositionally biased region" description="Low complexity" evidence="2">
    <location>
        <begin position="105"/>
        <end position="122"/>
    </location>
</feature>
<dbReference type="CDD" id="cd22679">
    <property type="entry name" value="FHA_SLMAP"/>
    <property type="match status" value="1"/>
</dbReference>